<dbReference type="PANTHER" id="PTHR43322:SF5">
    <property type="entry name" value="1-DEOXY-D-XYLULOSE-5-PHOSPHATE SYNTHASE, CHLOROPLASTIC"/>
    <property type="match status" value="1"/>
</dbReference>
<dbReference type="InterPro" id="IPR005477">
    <property type="entry name" value="Dxylulose-5-P_synthase"/>
</dbReference>
<dbReference type="GO" id="GO:0000287">
    <property type="term" value="F:magnesium ion binding"/>
    <property type="evidence" value="ECO:0007669"/>
    <property type="project" value="UniProtKB-UniRule"/>
</dbReference>
<proteinExistence type="inferred from homology"/>
<dbReference type="SUPFAM" id="SSF52922">
    <property type="entry name" value="TK C-terminal domain-like"/>
    <property type="match status" value="1"/>
</dbReference>
<dbReference type="UniPathway" id="UPA00064">
    <property type="reaction ID" value="UER00091"/>
</dbReference>
<dbReference type="AlphaFoldDB" id="A0A4U8TNV0"/>
<gene>
    <name evidence="10" type="primary">dxs</name>
    <name evidence="12" type="ORF">LS65_003895</name>
</gene>
<dbReference type="GO" id="GO:0008661">
    <property type="term" value="F:1-deoxy-D-xylulose-5-phosphate synthase activity"/>
    <property type="evidence" value="ECO:0007669"/>
    <property type="project" value="UniProtKB-UniRule"/>
</dbReference>
<feature type="binding site" evidence="10">
    <location>
        <position position="281"/>
    </location>
    <ligand>
        <name>thiamine diphosphate</name>
        <dbReference type="ChEBI" id="CHEBI:58937"/>
    </ligand>
</feature>
<dbReference type="InterPro" id="IPR020826">
    <property type="entry name" value="Transketolase_BS"/>
</dbReference>
<keyword evidence="5 10" id="KW-0479">Metal-binding</keyword>
<keyword evidence="7 10" id="KW-0784">Thiamine biosynthesis</keyword>
<feature type="binding site" evidence="10">
    <location>
        <position position="174"/>
    </location>
    <ligand>
        <name>thiamine diphosphate</name>
        <dbReference type="ChEBI" id="CHEBI:58937"/>
    </ligand>
</feature>
<evidence type="ECO:0000256" key="9">
    <source>
        <dbReference type="ARBA" id="ARBA00023229"/>
    </source>
</evidence>
<dbReference type="GO" id="GO:0009228">
    <property type="term" value="P:thiamine biosynthetic process"/>
    <property type="evidence" value="ECO:0007669"/>
    <property type="project" value="UniProtKB-UniRule"/>
</dbReference>
<evidence type="ECO:0000313" key="12">
    <source>
        <dbReference type="EMBL" id="TLE02281.1"/>
    </source>
</evidence>
<dbReference type="GO" id="GO:0030976">
    <property type="term" value="F:thiamine pyrophosphate binding"/>
    <property type="evidence" value="ECO:0007669"/>
    <property type="project" value="UniProtKB-UniRule"/>
</dbReference>
<comment type="catalytic activity">
    <reaction evidence="10">
        <text>D-glyceraldehyde 3-phosphate + pyruvate + H(+) = 1-deoxy-D-xylulose 5-phosphate + CO2</text>
        <dbReference type="Rhea" id="RHEA:12605"/>
        <dbReference type="ChEBI" id="CHEBI:15361"/>
        <dbReference type="ChEBI" id="CHEBI:15378"/>
        <dbReference type="ChEBI" id="CHEBI:16526"/>
        <dbReference type="ChEBI" id="CHEBI:57792"/>
        <dbReference type="ChEBI" id="CHEBI:59776"/>
        <dbReference type="EC" id="2.2.1.7"/>
    </reaction>
</comment>
<dbReference type="InterPro" id="IPR033248">
    <property type="entry name" value="Transketolase_C"/>
</dbReference>
<dbReference type="GeneID" id="82321318"/>
<evidence type="ECO:0000313" key="13">
    <source>
        <dbReference type="Proteomes" id="UP000029707"/>
    </source>
</evidence>
<dbReference type="GO" id="GO:0016114">
    <property type="term" value="P:terpenoid biosynthetic process"/>
    <property type="evidence" value="ECO:0007669"/>
    <property type="project" value="UniProtKB-UniRule"/>
</dbReference>
<dbReference type="Pfam" id="PF02780">
    <property type="entry name" value="Transketolase_C"/>
    <property type="match status" value="1"/>
</dbReference>
<dbReference type="InterPro" id="IPR049557">
    <property type="entry name" value="Transketolase_CS"/>
</dbReference>
<evidence type="ECO:0000259" key="11">
    <source>
        <dbReference type="SMART" id="SM00861"/>
    </source>
</evidence>
<evidence type="ECO:0000256" key="6">
    <source>
        <dbReference type="ARBA" id="ARBA00022842"/>
    </source>
</evidence>
<evidence type="ECO:0000256" key="2">
    <source>
        <dbReference type="ARBA" id="ARBA00011081"/>
    </source>
</evidence>
<dbReference type="Pfam" id="PF02779">
    <property type="entry name" value="Transket_pyr"/>
    <property type="match status" value="1"/>
</dbReference>
<keyword evidence="9 10" id="KW-0414">Isoprene biosynthesis</keyword>
<evidence type="ECO:0000256" key="1">
    <source>
        <dbReference type="ARBA" id="ARBA00004980"/>
    </source>
</evidence>
<organism evidence="12 13">
    <name type="scientific">Helicobacter japonicus</name>
    <dbReference type="NCBI Taxonomy" id="425400"/>
    <lineage>
        <taxon>Bacteria</taxon>
        <taxon>Pseudomonadati</taxon>
        <taxon>Campylobacterota</taxon>
        <taxon>Epsilonproteobacteria</taxon>
        <taxon>Campylobacterales</taxon>
        <taxon>Helicobacteraceae</taxon>
        <taxon>Helicobacter</taxon>
    </lineage>
</organism>
<keyword evidence="13" id="KW-1185">Reference proteome</keyword>
<dbReference type="InterPro" id="IPR005475">
    <property type="entry name" value="Transketolase-like_Pyr-bd"/>
</dbReference>
<dbReference type="InterPro" id="IPR009014">
    <property type="entry name" value="Transketo_C/PFOR_II"/>
</dbReference>
<comment type="caution">
    <text evidence="12">The sequence shown here is derived from an EMBL/GenBank/DDBJ whole genome shotgun (WGS) entry which is preliminary data.</text>
</comment>
<feature type="domain" description="Transketolase-like pyrimidine-binding" evidence="11">
    <location>
        <begin position="311"/>
        <end position="475"/>
    </location>
</feature>
<evidence type="ECO:0000256" key="10">
    <source>
        <dbReference type="HAMAP-Rule" id="MF_00315"/>
    </source>
</evidence>
<dbReference type="HAMAP" id="MF_00315">
    <property type="entry name" value="DXP_synth"/>
    <property type="match status" value="1"/>
</dbReference>
<dbReference type="STRING" id="425400.LS65_04730"/>
<dbReference type="NCBIfam" id="TIGR00204">
    <property type="entry name" value="dxs"/>
    <property type="match status" value="1"/>
</dbReference>
<evidence type="ECO:0000256" key="3">
    <source>
        <dbReference type="ARBA" id="ARBA00011738"/>
    </source>
</evidence>
<keyword evidence="4 10" id="KW-0808">Transferase</keyword>
<dbReference type="Gene3D" id="3.40.50.920">
    <property type="match status" value="1"/>
</dbReference>
<evidence type="ECO:0000256" key="8">
    <source>
        <dbReference type="ARBA" id="ARBA00023052"/>
    </source>
</evidence>
<dbReference type="EC" id="2.2.1.7" evidence="10"/>
<accession>A0A4U8TNV0</accession>
<dbReference type="NCBIfam" id="NF003933">
    <property type="entry name" value="PRK05444.2-2"/>
    <property type="match status" value="1"/>
</dbReference>
<evidence type="ECO:0000256" key="7">
    <source>
        <dbReference type="ARBA" id="ARBA00022977"/>
    </source>
</evidence>
<comment type="function">
    <text evidence="10">Catalyzes the acyloin condensation reaction between C atoms 2 and 3 of pyruvate and glyceraldehyde 3-phosphate to yield 1-deoxy-D-xylulose-5-phosphate (DXP).</text>
</comment>
<dbReference type="PROSITE" id="PS00801">
    <property type="entry name" value="TRANSKETOLASE_1"/>
    <property type="match status" value="1"/>
</dbReference>
<dbReference type="InterPro" id="IPR029061">
    <property type="entry name" value="THDP-binding"/>
</dbReference>
<dbReference type="OrthoDB" id="9803371at2"/>
<feature type="binding site" evidence="10">
    <location>
        <position position="73"/>
    </location>
    <ligand>
        <name>thiamine diphosphate</name>
        <dbReference type="ChEBI" id="CHEBI:58937"/>
    </ligand>
</feature>
<comment type="pathway">
    <text evidence="1 10">Metabolic intermediate biosynthesis; 1-deoxy-D-xylulose 5-phosphate biosynthesis; 1-deoxy-D-xylulose 5-phosphate from D-glyceraldehyde 3-phosphate and pyruvate: step 1/1.</text>
</comment>
<keyword evidence="8 10" id="KW-0786">Thiamine pyrophosphate</keyword>
<sequence length="620" mass="68328">MTAEIYTYSHQSLSTFSVAQLDEIASRIRQRILEVVSSNGGHLSSTLGAVDLIVGMHAVFDVKQHPFIFDVSHQAYAHKLLTGRWETFDTLRCFGGISGFCNPKESVSDYFIAGHSSTSLSLAVGVGRARALGAKIQMPIVMIGDGSMSAGLVYEALNELGDKKYPMVIILNDNEMSIAKPIGAISNYLSQILTTPLYQKMRDGIKKMLTKMPDSATYLAKRFEESLKLITPGILFEELGLDYVGPIDGHNIELIITTLQKARDMNKPVIIHAQTLKGKGYEIAEGRFERWHGVGPFDIHTGSALKKASTISPTAVFTESLQKYLSDEKVVGVTAAMPSGTGLDKLIEKAPQRFIDVAICEAHAVTSMAAMAKEGFKPFVAIYSTFLQRAYDQIIHDVGILNLPVRFCIDRAGIVGEDGETHQGLFDIAYLRSIPNMVLFAPRDNESLRQAVDFAYHHNSSPCAFRYPRGKFVLNDGIFSTSAFVLGKAELLKKGKKLLLIGYGNGVGRAYEAYEELAKEGFKPSLLDLRFVKPLDKKTLAKLFSTHKYVCVFSDSYYMGGVGSAILEFMAEENIQNIAFKSFEIKDEFIPHGNSTMIESSLGLSTIDIVLAIKNWVDSK</sequence>
<dbReference type="GO" id="GO:0005829">
    <property type="term" value="C:cytosol"/>
    <property type="evidence" value="ECO:0007669"/>
    <property type="project" value="TreeGrafter"/>
</dbReference>
<dbReference type="Pfam" id="PF13292">
    <property type="entry name" value="DXP_synthase_N"/>
    <property type="match status" value="1"/>
</dbReference>
<dbReference type="SUPFAM" id="SSF52518">
    <property type="entry name" value="Thiamin diphosphate-binding fold (THDP-binding)"/>
    <property type="match status" value="2"/>
</dbReference>
<comment type="subunit">
    <text evidence="3 10">Homodimer.</text>
</comment>
<dbReference type="EMBL" id="JRMQ02000003">
    <property type="protein sequence ID" value="TLE02281.1"/>
    <property type="molecule type" value="Genomic_DNA"/>
</dbReference>
<dbReference type="CDD" id="cd02007">
    <property type="entry name" value="TPP_DXS"/>
    <property type="match status" value="1"/>
</dbReference>
<comment type="similarity">
    <text evidence="2 10">Belongs to the transketolase family. DXPS subfamily.</text>
</comment>
<dbReference type="Gene3D" id="3.40.50.970">
    <property type="match status" value="2"/>
</dbReference>
<dbReference type="SMART" id="SM00861">
    <property type="entry name" value="Transket_pyr"/>
    <property type="match status" value="1"/>
</dbReference>
<dbReference type="CDD" id="cd07033">
    <property type="entry name" value="TPP_PYR_DXS_TK_like"/>
    <property type="match status" value="1"/>
</dbReference>
<dbReference type="PROSITE" id="PS00802">
    <property type="entry name" value="TRANSKETOLASE_2"/>
    <property type="match status" value="1"/>
</dbReference>
<feature type="binding site" evidence="10">
    <location>
        <position position="361"/>
    </location>
    <ligand>
        <name>thiamine diphosphate</name>
        <dbReference type="ChEBI" id="CHEBI:58937"/>
    </ligand>
</feature>
<dbReference type="PANTHER" id="PTHR43322">
    <property type="entry name" value="1-D-DEOXYXYLULOSE 5-PHOSPHATE SYNTHASE-RELATED"/>
    <property type="match status" value="1"/>
</dbReference>
<feature type="binding site" evidence="10">
    <location>
        <begin position="114"/>
        <end position="116"/>
    </location>
    <ligand>
        <name>thiamine diphosphate</name>
        <dbReference type="ChEBI" id="CHEBI:58937"/>
    </ligand>
</feature>
<reference evidence="12 13" key="1">
    <citation type="journal article" date="2014" name="Genome Announc.">
        <title>Draft genome sequences of eight enterohepatic helicobacter species isolated from both laboratory and wild rodents.</title>
        <authorList>
            <person name="Sheh A."/>
            <person name="Shen Z."/>
            <person name="Fox J.G."/>
        </authorList>
    </citation>
    <scope>NUCLEOTIDE SEQUENCE [LARGE SCALE GENOMIC DNA]</scope>
    <source>
        <strain evidence="12 13">MIT 01-6451</strain>
    </source>
</reference>
<dbReference type="Proteomes" id="UP000029707">
    <property type="component" value="Unassembled WGS sequence"/>
</dbReference>
<dbReference type="GO" id="GO:0019288">
    <property type="term" value="P:isopentenyl diphosphate biosynthetic process, methylerythritol 4-phosphate pathway"/>
    <property type="evidence" value="ECO:0007669"/>
    <property type="project" value="TreeGrafter"/>
</dbReference>
<protein>
    <recommendedName>
        <fullName evidence="10">1-deoxy-D-xylulose-5-phosphate synthase</fullName>
        <ecNumber evidence="10">2.2.1.7</ecNumber>
    </recommendedName>
    <alternativeName>
        <fullName evidence="10">1-deoxyxylulose-5-phosphate synthase</fullName>
        <shortName evidence="10">DXP synthase</shortName>
        <shortName evidence="10">DXPS</shortName>
    </alternativeName>
</protein>
<dbReference type="RefSeq" id="WP_034361604.1">
    <property type="nucleotide sequence ID" value="NZ_CAJUDB010000002.1"/>
</dbReference>
<comment type="cofactor">
    <cofactor evidence="10">
        <name>thiamine diphosphate</name>
        <dbReference type="ChEBI" id="CHEBI:58937"/>
    </cofactor>
    <text evidence="10">Binds 1 thiamine pyrophosphate per subunit.</text>
</comment>
<feature type="binding site" evidence="10">
    <location>
        <position position="174"/>
    </location>
    <ligand>
        <name>Mg(2+)</name>
        <dbReference type="ChEBI" id="CHEBI:18420"/>
    </ligand>
</feature>
<keyword evidence="6 10" id="KW-0460">Magnesium</keyword>
<feature type="binding site" evidence="10">
    <location>
        <begin position="146"/>
        <end position="147"/>
    </location>
    <ligand>
        <name>thiamine diphosphate</name>
        <dbReference type="ChEBI" id="CHEBI:58937"/>
    </ligand>
</feature>
<evidence type="ECO:0000256" key="4">
    <source>
        <dbReference type="ARBA" id="ARBA00022679"/>
    </source>
</evidence>
<comment type="cofactor">
    <cofactor evidence="10">
        <name>Mg(2+)</name>
        <dbReference type="ChEBI" id="CHEBI:18420"/>
    </cofactor>
    <text evidence="10">Binds 1 Mg(2+) ion per subunit.</text>
</comment>
<feature type="binding site" evidence="10">
    <location>
        <position position="145"/>
    </location>
    <ligand>
        <name>Mg(2+)</name>
        <dbReference type="ChEBI" id="CHEBI:18420"/>
    </ligand>
</feature>
<name>A0A4U8TNV0_9HELI</name>
<evidence type="ECO:0000256" key="5">
    <source>
        <dbReference type="ARBA" id="ARBA00022723"/>
    </source>
</evidence>